<dbReference type="HAMAP" id="MF_01463_A">
    <property type="entry name" value="SecD_A"/>
    <property type="match status" value="1"/>
</dbReference>
<keyword evidence="8 9" id="KW-0472">Membrane</keyword>
<feature type="transmembrane region" description="Helical" evidence="9">
    <location>
        <begin position="411"/>
        <end position="433"/>
    </location>
</feature>
<feature type="transmembrane region" description="Helical" evidence="9">
    <location>
        <begin position="507"/>
        <end position="526"/>
    </location>
</feature>
<dbReference type="NCBIfam" id="NF006217">
    <property type="entry name" value="PRK08343.1-3"/>
    <property type="match status" value="1"/>
</dbReference>
<dbReference type="InterPro" id="IPR048634">
    <property type="entry name" value="SecD_SecF_C"/>
</dbReference>
<keyword evidence="2 9" id="KW-0813">Transport</keyword>
<name>A0ABT5XAA5_9EURY</name>
<dbReference type="InterPro" id="IPR022813">
    <property type="entry name" value="SecD/SecF_arch_bac"/>
</dbReference>
<feature type="transmembrane region" description="Helical" evidence="9">
    <location>
        <begin position="387"/>
        <end position="404"/>
    </location>
</feature>
<sequence length="543" mass="58665">MTEITRDPRVIVFFAAVFASLLILVPMPSEDGLQTRLKFGLDLEGGSWLQLKLQGAIIQPQVDPIKILEKQFGDAFGAPVEVEWRQATTEYHITVEGRVTRAQVDNLGYPQATVTPRGEATRISIATSPIGVMVNFLQTSLDSDVRYVGPDPISFEVRSDVTREALEALLAEVGGTLAPGEAGFSEGVTEDTVDETKQILDRKLNRLGLADIKVRVVDNKFILIDLAGVSVTDAQEIVGKPGVFEIRIQTKGNESMHVLYGSEIVDVSLPSGDRAGNWGVPFTLSEEGARAFQKAAIDTGATKNRMDHEVSMHLDNDLIFSAPLAQDLAASLEVAPMRSMIAQVGPDSQRAHELYIHLREGALPVNVEIIGSGQVTAALGEQFKKQVLIAGILALLAAGFMVFYRYRRPKIVVPLVATSFSEVLMMLAIAALLNWQLDLAALAGLIVVVGTGIDHLVIITDELLYEGKMPSGKVYLARLSSAFGIIMAAAATMIVAMLPLFGMGFGAFKSFALITIAGVLIGVLIARPAYGRIIGRIMQEDRQ</sequence>
<dbReference type="PANTHER" id="PTHR30081">
    <property type="entry name" value="PROTEIN-EXPORT MEMBRANE PROTEIN SEC"/>
    <property type="match status" value="1"/>
</dbReference>
<keyword evidence="6 9" id="KW-1133">Transmembrane helix</keyword>
<comment type="caution">
    <text evidence="11">The sequence shown here is derived from an EMBL/GenBank/DDBJ whole genome shotgun (WGS) entry which is preliminary data.</text>
</comment>
<dbReference type="Gene3D" id="3.30.70.3220">
    <property type="match status" value="1"/>
</dbReference>
<evidence type="ECO:0000259" key="10">
    <source>
        <dbReference type="Pfam" id="PF02355"/>
    </source>
</evidence>
<gene>
    <name evidence="9" type="primary">secD</name>
    <name evidence="11" type="ORF">P0O15_10815</name>
</gene>
<dbReference type="InterPro" id="IPR024912">
    <property type="entry name" value="SecD_arc"/>
</dbReference>
<evidence type="ECO:0000313" key="12">
    <source>
        <dbReference type="Proteomes" id="UP001220010"/>
    </source>
</evidence>
<dbReference type="SUPFAM" id="SSF82866">
    <property type="entry name" value="Multidrug efflux transporter AcrB transmembrane domain"/>
    <property type="match status" value="1"/>
</dbReference>
<feature type="domain" description="Protein export membrane protein SecD/SecF C-terminal" evidence="10">
    <location>
        <begin position="366"/>
        <end position="524"/>
    </location>
</feature>
<accession>A0ABT5XAA5</accession>
<feature type="transmembrane region" description="Helical" evidence="9">
    <location>
        <begin position="479"/>
        <end position="501"/>
    </location>
</feature>
<evidence type="ECO:0000256" key="5">
    <source>
        <dbReference type="ARBA" id="ARBA00022927"/>
    </source>
</evidence>
<feature type="transmembrane region" description="Helical" evidence="9">
    <location>
        <begin position="439"/>
        <end position="458"/>
    </location>
</feature>
<evidence type="ECO:0000256" key="1">
    <source>
        <dbReference type="ARBA" id="ARBA00004651"/>
    </source>
</evidence>
<evidence type="ECO:0000256" key="3">
    <source>
        <dbReference type="ARBA" id="ARBA00022475"/>
    </source>
</evidence>
<evidence type="ECO:0000256" key="4">
    <source>
        <dbReference type="ARBA" id="ARBA00022692"/>
    </source>
</evidence>
<dbReference type="RefSeq" id="WP_316967376.1">
    <property type="nucleotide sequence ID" value="NZ_JARFPK010000053.1"/>
</dbReference>
<evidence type="ECO:0000256" key="2">
    <source>
        <dbReference type="ARBA" id="ARBA00022448"/>
    </source>
</evidence>
<feature type="transmembrane region" description="Helical" evidence="9">
    <location>
        <begin position="12"/>
        <end position="29"/>
    </location>
</feature>
<dbReference type="Proteomes" id="UP001220010">
    <property type="component" value="Unassembled WGS sequence"/>
</dbReference>
<keyword evidence="12" id="KW-1185">Reference proteome</keyword>
<dbReference type="PANTHER" id="PTHR30081:SF1">
    <property type="entry name" value="PROTEIN TRANSLOCASE SUBUNIT SECD"/>
    <property type="match status" value="1"/>
</dbReference>
<comment type="subcellular location">
    <subcellularLocation>
        <location evidence="1 9">Cell membrane</location>
        <topology evidence="1 9">Multi-pass membrane protein</topology>
    </subcellularLocation>
</comment>
<dbReference type="Gene3D" id="1.20.1640.10">
    <property type="entry name" value="Multidrug efflux transporter AcrB transmembrane domain"/>
    <property type="match status" value="1"/>
</dbReference>
<protein>
    <recommendedName>
        <fullName evidence="9">Protein-export membrane protein SecD</fullName>
    </recommendedName>
</protein>
<dbReference type="EMBL" id="JARFPK010000053">
    <property type="protein sequence ID" value="MDF0591649.1"/>
    <property type="molecule type" value="Genomic_DNA"/>
</dbReference>
<evidence type="ECO:0000256" key="8">
    <source>
        <dbReference type="ARBA" id="ARBA00023136"/>
    </source>
</evidence>
<keyword evidence="5 9" id="KW-0653">Protein transport</keyword>
<comment type="function">
    <text evidence="9">Involved in protein export.</text>
</comment>
<reference evidence="11 12" key="1">
    <citation type="submission" date="2023-03" db="EMBL/GenBank/DDBJ databases">
        <title>WGS of Methanotrichaceae archaeon Mx.</title>
        <authorList>
            <person name="Sorokin D.Y."/>
            <person name="Merkel A.Y."/>
        </authorList>
    </citation>
    <scope>NUCLEOTIDE SEQUENCE [LARGE SCALE GENOMIC DNA]</scope>
    <source>
        <strain evidence="11 12">Mx</strain>
    </source>
</reference>
<evidence type="ECO:0000256" key="7">
    <source>
        <dbReference type="ARBA" id="ARBA00023010"/>
    </source>
</evidence>
<keyword evidence="7 9" id="KW-0811">Translocation</keyword>
<comment type="similarity">
    <text evidence="9">Belongs to the SecD/SecF family. SecD subfamily.</text>
</comment>
<evidence type="ECO:0000256" key="9">
    <source>
        <dbReference type="HAMAP-Rule" id="MF_01463"/>
    </source>
</evidence>
<keyword evidence="4 9" id="KW-0812">Transmembrane</keyword>
<comment type="subunit">
    <text evidence="9">Part of the protein translocation apparatus. Forms a complex with SecF.</text>
</comment>
<evidence type="ECO:0000313" key="11">
    <source>
        <dbReference type="EMBL" id="MDF0591649.1"/>
    </source>
</evidence>
<organism evidence="11 12">
    <name type="scientific">Candidatus Methanocrinis natronophilus</name>
    <dbReference type="NCBI Taxonomy" id="3033396"/>
    <lineage>
        <taxon>Archaea</taxon>
        <taxon>Methanobacteriati</taxon>
        <taxon>Methanobacteriota</taxon>
        <taxon>Stenosarchaea group</taxon>
        <taxon>Methanomicrobia</taxon>
        <taxon>Methanotrichales</taxon>
        <taxon>Methanotrichaceae</taxon>
        <taxon>Methanocrinis</taxon>
    </lineage>
</organism>
<evidence type="ECO:0000256" key="6">
    <source>
        <dbReference type="ARBA" id="ARBA00022989"/>
    </source>
</evidence>
<keyword evidence="3 9" id="KW-1003">Cell membrane</keyword>
<proteinExistence type="inferred from homology"/>
<dbReference type="Pfam" id="PF02355">
    <property type="entry name" value="SecD_SecF_C"/>
    <property type="match status" value="1"/>
</dbReference>